<accession>A0A1Y0SUG9</accession>
<dbReference type="Proteomes" id="UP000221845">
    <property type="component" value="Segment"/>
</dbReference>
<proteinExistence type="predicted"/>
<keyword evidence="2" id="KW-1185">Reference proteome</keyword>
<protein>
    <submittedName>
        <fullName evidence="1">Uncharacterized protein</fullName>
    </submittedName>
</protein>
<reference evidence="1 2" key="1">
    <citation type="submission" date="2017-05" db="EMBL/GenBank/DDBJ databases">
        <authorList>
            <person name="Song R."/>
            <person name="Chenine A.L."/>
            <person name="Ruprecht R.M."/>
        </authorList>
    </citation>
    <scope>NUCLEOTIDE SEQUENCE [LARGE SCALE GENOMIC DNA]</scope>
</reference>
<evidence type="ECO:0000313" key="1">
    <source>
        <dbReference type="EMBL" id="ARV77152.1"/>
    </source>
</evidence>
<name>A0A1Y0SUG9_9CAUD</name>
<dbReference type="EMBL" id="MF042361">
    <property type="protein sequence ID" value="ARV77152.1"/>
    <property type="molecule type" value="Genomic_DNA"/>
</dbReference>
<organism evidence="1 2">
    <name type="scientific">Pseudomonas phage Skulduggery</name>
    <dbReference type="NCBI Taxonomy" id="2006671"/>
    <lineage>
        <taxon>Viruses</taxon>
        <taxon>Duplodnaviria</taxon>
        <taxon>Heunggongvirae</taxon>
        <taxon>Uroviricota</taxon>
        <taxon>Caudoviricetes</taxon>
        <taxon>Skulduggeryvirus</taxon>
        <taxon>Skulduggeryvirus skulduggery</taxon>
    </lineage>
</organism>
<sequence>MKDDKNLLQFAHLSAFKDFLLAQGAKVREGKGDYQAYQVRLVSAQGWLAVCFSMKQDVSTPVALRGLIADFNAGGAIQRESRTIELKAPVIAAGESAEQYAADLRDDVALRLFVCALGSLKDDLASDDTVVKAVARRAFRNADIFLKAGGHA</sequence>
<evidence type="ECO:0000313" key="2">
    <source>
        <dbReference type="Proteomes" id="UP000221845"/>
    </source>
</evidence>
<gene>
    <name evidence="1" type="ORF">SKUL_53</name>
</gene>